<feature type="compositionally biased region" description="Low complexity" evidence="3">
    <location>
        <begin position="103"/>
        <end position="116"/>
    </location>
</feature>
<dbReference type="Gene3D" id="3.30.1330.30">
    <property type="match status" value="1"/>
</dbReference>
<dbReference type="ExpressionAtlas" id="A5C1P4">
    <property type="expression patterns" value="baseline and differential"/>
</dbReference>
<dbReference type="InterPro" id="IPR004038">
    <property type="entry name" value="Ribosomal_eL8/eL30/eS12/Gad45"/>
</dbReference>
<dbReference type="AlphaFoldDB" id="A5C1P4"/>
<feature type="compositionally biased region" description="Pro residues" evidence="3">
    <location>
        <begin position="82"/>
        <end position="102"/>
    </location>
</feature>
<dbReference type="PANTHER" id="PTHR33962">
    <property type="entry name" value="RECQ-MEDIATED GENOME INSTABILITY PROTEIN 2 RMI2"/>
    <property type="match status" value="1"/>
</dbReference>
<reference evidence="5" key="1">
    <citation type="journal article" date="2007" name="PLoS ONE">
        <title>The first genome sequence of an elite grapevine cultivar (Pinot noir Vitis vinifera L.): coping with a highly heterozygous genome.</title>
        <authorList>
            <person name="Velasco R."/>
            <person name="Zharkikh A."/>
            <person name="Troggio M."/>
            <person name="Cartwright D.A."/>
            <person name="Cestaro A."/>
            <person name="Pruss D."/>
            <person name="Pindo M."/>
            <person name="FitzGerald L.M."/>
            <person name="Vezzulli S."/>
            <person name="Reid J."/>
            <person name="Malacarne G."/>
            <person name="Iliev D."/>
            <person name="Coppola G."/>
            <person name="Wardell B."/>
            <person name="Micheletti D."/>
            <person name="Macalma T."/>
            <person name="Facci M."/>
            <person name="Mitchell J.T."/>
            <person name="Perazzolli M."/>
            <person name="Eldredge G."/>
            <person name="Gatto P."/>
            <person name="Oyzerski R."/>
            <person name="Moretto M."/>
            <person name="Gutin N."/>
            <person name="Stefanini M."/>
            <person name="Chen Y."/>
            <person name="Segala C."/>
            <person name="Davenport C."/>
            <person name="Dematte L."/>
            <person name="Mraz A."/>
            <person name="Battilana J."/>
            <person name="Stormo K."/>
            <person name="Costa F."/>
            <person name="Tao Q."/>
            <person name="Si-Ammour A."/>
            <person name="Harkins T."/>
            <person name="Lackey A."/>
            <person name="Perbost C."/>
            <person name="Taillon B."/>
            <person name="Stella A."/>
            <person name="Solovyev V."/>
            <person name="Fawcett J.A."/>
            <person name="Sterck L."/>
            <person name="Vandepoele K."/>
            <person name="Grando S.M."/>
            <person name="Toppo S."/>
            <person name="Moser C."/>
            <person name="Lanchbury J."/>
            <person name="Bogden R."/>
            <person name="Skolnick M."/>
            <person name="Sgaramella V."/>
            <person name="Bhatnagar S.K."/>
            <person name="Fontana P."/>
            <person name="Gutin A."/>
            <person name="Van de Peer Y."/>
            <person name="Salamini F."/>
            <person name="Viola R."/>
        </authorList>
    </citation>
    <scope>NUCLEOTIDE SEQUENCE</scope>
</reference>
<protein>
    <recommendedName>
        <fullName evidence="4">Ribosomal protein eL8/eL30/eS12/Gadd45 domain-containing protein</fullName>
    </recommendedName>
</protein>
<accession>A5C1P4</accession>
<sequence>MARTRGAKSFSPSSRKRVPREVPVQSPTSEPPRSEAVSHPAKPAPKNPPTRRYLTRSGGRPLQKRARVESSEPIDLTEQSPVPSPEPSPAPSPVPSPAPPAQPQELQPPLSEPQIPSGVAPEVIIRRPMLTQPPIEGNLNCRARPFHSELCFDTATFQLRSELADSFRLLRRYHMEQLQAPRDFFYPRAQNSRYYQHSKALVDLKDSSSWRALKEPRVASWLVVIETDGGIEERLPSKAAGGEAPPPLPPHCQLSPARYQTRLRHPLHCRLSPVGYQIQLQCLFLNALRGVVDGLHHITYYIEQNQAQLAVIAQEVDPIEFAVWLSVLCQKIEVFYAIVKGKARHGAFVHKKTATALCLTSMKKGNYLKEVDSEVAKMLLLRLEAQDWILRTLPSSIGSASPSRIDKAVEDDDEDFGDGRRGGHQAKRLQGAPADGKVSRARETQLVTGEDRLQPSNAEGNMQTAKKAKERTSQKAFTCSDALFQRAWLQGILVSASDDAQGRFVLDDGTGIIHLPFSDIFFHRNWKVGMSVHEQDGCYASPSSP</sequence>
<dbReference type="InterPro" id="IPR018492">
    <property type="entry name" value="Ribosomal_eL8/Nhp2"/>
</dbReference>
<comment type="similarity">
    <text evidence="1">Belongs to the eukaryotic ribosomal protein eL8 family.</text>
</comment>
<dbReference type="EMBL" id="AM478932">
    <property type="protein sequence ID" value="CAN68546.1"/>
    <property type="molecule type" value="Genomic_DNA"/>
</dbReference>
<dbReference type="Gene3D" id="2.40.50.140">
    <property type="entry name" value="Nucleic acid-binding proteins"/>
    <property type="match status" value="1"/>
</dbReference>
<dbReference type="PRINTS" id="PR00881">
    <property type="entry name" value="L7ARS6FAMILY"/>
</dbReference>
<evidence type="ECO:0000256" key="2">
    <source>
        <dbReference type="ARBA" id="ARBA00023274"/>
    </source>
</evidence>
<dbReference type="InterPro" id="IPR032245">
    <property type="entry name" value="RMI2"/>
</dbReference>
<dbReference type="PANTHER" id="PTHR33962:SF1">
    <property type="entry name" value="RECQ-MEDIATED GENOME INSTABILITY PROTEIN 2"/>
    <property type="match status" value="1"/>
</dbReference>
<name>A5C1P4_VITVI</name>
<feature type="domain" description="Ribosomal protein eL8/eL30/eS12/Gadd45" evidence="4">
    <location>
        <begin position="289"/>
        <end position="365"/>
    </location>
</feature>
<proteinExistence type="inferred from homology"/>
<dbReference type="SUPFAM" id="SSF55315">
    <property type="entry name" value="L30e-like"/>
    <property type="match status" value="1"/>
</dbReference>
<dbReference type="InterPro" id="IPR029064">
    <property type="entry name" value="Ribosomal_eL30-like_sf"/>
</dbReference>
<dbReference type="GO" id="GO:1990904">
    <property type="term" value="C:ribonucleoprotein complex"/>
    <property type="evidence" value="ECO:0007669"/>
    <property type="project" value="UniProtKB-KW"/>
</dbReference>
<evidence type="ECO:0000259" key="4">
    <source>
        <dbReference type="Pfam" id="PF01248"/>
    </source>
</evidence>
<dbReference type="Pfam" id="PF16100">
    <property type="entry name" value="RMI2"/>
    <property type="match status" value="1"/>
</dbReference>
<evidence type="ECO:0000256" key="3">
    <source>
        <dbReference type="SAM" id="MobiDB-lite"/>
    </source>
</evidence>
<dbReference type="Pfam" id="PF01248">
    <property type="entry name" value="Ribosomal_L7Ae"/>
    <property type="match status" value="1"/>
</dbReference>
<organism evidence="5">
    <name type="scientific">Vitis vinifera</name>
    <name type="common">Grape</name>
    <dbReference type="NCBI Taxonomy" id="29760"/>
    <lineage>
        <taxon>Eukaryota</taxon>
        <taxon>Viridiplantae</taxon>
        <taxon>Streptophyta</taxon>
        <taxon>Embryophyta</taxon>
        <taxon>Tracheophyta</taxon>
        <taxon>Spermatophyta</taxon>
        <taxon>Magnoliopsida</taxon>
        <taxon>eudicotyledons</taxon>
        <taxon>Gunneridae</taxon>
        <taxon>Pentapetalae</taxon>
        <taxon>rosids</taxon>
        <taxon>Vitales</taxon>
        <taxon>Vitaceae</taxon>
        <taxon>Viteae</taxon>
        <taxon>Vitis</taxon>
    </lineage>
</organism>
<evidence type="ECO:0000313" key="5">
    <source>
        <dbReference type="EMBL" id="CAN68546.1"/>
    </source>
</evidence>
<feature type="region of interest" description="Disordered" evidence="3">
    <location>
        <begin position="1"/>
        <end position="116"/>
    </location>
</feature>
<feature type="region of interest" description="Disordered" evidence="3">
    <location>
        <begin position="398"/>
        <end position="440"/>
    </location>
</feature>
<keyword evidence="2" id="KW-0687">Ribonucleoprotein</keyword>
<evidence type="ECO:0000256" key="1">
    <source>
        <dbReference type="ARBA" id="ARBA00007337"/>
    </source>
</evidence>
<gene>
    <name evidence="5" type="ORF">VITISV_020454</name>
</gene>
<dbReference type="InterPro" id="IPR012340">
    <property type="entry name" value="NA-bd_OB-fold"/>
</dbReference>